<dbReference type="Gene3D" id="1.10.10.10">
    <property type="entry name" value="Winged helix-like DNA-binding domain superfamily/Winged helix DNA-binding domain"/>
    <property type="match status" value="1"/>
</dbReference>
<proteinExistence type="predicted"/>
<dbReference type="InterPro" id="IPR036390">
    <property type="entry name" value="WH_DNA-bd_sf"/>
</dbReference>
<dbReference type="InterPro" id="IPR005149">
    <property type="entry name" value="Tscrpt_reg_PadR_N"/>
</dbReference>
<accession>A0A1Y1S1P7</accession>
<dbReference type="PANTHER" id="PTHR43252">
    <property type="entry name" value="TRANSCRIPTIONAL REGULATOR YQJI"/>
    <property type="match status" value="1"/>
</dbReference>
<dbReference type="Pfam" id="PF03551">
    <property type="entry name" value="PadR"/>
    <property type="match status" value="1"/>
</dbReference>
<evidence type="ECO:0000259" key="1">
    <source>
        <dbReference type="Pfam" id="PF03551"/>
    </source>
</evidence>
<dbReference type="OrthoDB" id="9808762at2"/>
<dbReference type="AlphaFoldDB" id="A0A1Y1S1P7"/>
<protein>
    <submittedName>
        <fullName evidence="2">PadR family transcriptional regulator</fullName>
    </submittedName>
</protein>
<keyword evidence="3" id="KW-1185">Reference proteome</keyword>
<name>A0A1Y1S1P7_9SPIO</name>
<reference evidence="2 3" key="1">
    <citation type="submission" date="2017-03" db="EMBL/GenBank/DDBJ databases">
        <title>Draft Genome sequence of Marispirochaeta sp. strain JC444.</title>
        <authorList>
            <person name="Shivani Y."/>
            <person name="Subhash Y."/>
            <person name="Sasikala C."/>
            <person name="Ramana C."/>
        </authorList>
    </citation>
    <scope>NUCLEOTIDE SEQUENCE [LARGE SCALE GENOMIC DNA]</scope>
    <source>
        <strain evidence="2 3">JC444</strain>
    </source>
</reference>
<feature type="domain" description="Transcription regulator PadR N-terminal" evidence="1">
    <location>
        <begin position="7"/>
        <end position="81"/>
    </location>
</feature>
<evidence type="ECO:0000313" key="3">
    <source>
        <dbReference type="Proteomes" id="UP000192343"/>
    </source>
</evidence>
<organism evidence="2 3">
    <name type="scientific">Marispirochaeta aestuarii</name>
    <dbReference type="NCBI Taxonomy" id="1963862"/>
    <lineage>
        <taxon>Bacteria</taxon>
        <taxon>Pseudomonadati</taxon>
        <taxon>Spirochaetota</taxon>
        <taxon>Spirochaetia</taxon>
        <taxon>Spirochaetales</taxon>
        <taxon>Spirochaetaceae</taxon>
        <taxon>Marispirochaeta</taxon>
    </lineage>
</organism>
<dbReference type="EMBL" id="MWQY01000004">
    <property type="protein sequence ID" value="ORC36858.1"/>
    <property type="molecule type" value="Genomic_DNA"/>
</dbReference>
<comment type="caution">
    <text evidence="2">The sequence shown here is derived from an EMBL/GenBank/DDBJ whole genome shotgun (WGS) entry which is preliminary data.</text>
</comment>
<evidence type="ECO:0000313" key="2">
    <source>
        <dbReference type="EMBL" id="ORC36858.1"/>
    </source>
</evidence>
<dbReference type="RefSeq" id="WP_083048683.1">
    <property type="nucleotide sequence ID" value="NZ_MWQY01000004.1"/>
</dbReference>
<dbReference type="Proteomes" id="UP000192343">
    <property type="component" value="Unassembled WGS sequence"/>
</dbReference>
<gene>
    <name evidence="2" type="ORF">B4O97_04325</name>
</gene>
<dbReference type="PANTHER" id="PTHR43252:SF6">
    <property type="entry name" value="NEGATIVE TRANSCRIPTION REGULATOR PADR"/>
    <property type="match status" value="1"/>
</dbReference>
<dbReference type="STRING" id="1963862.B4O97_04325"/>
<dbReference type="SUPFAM" id="SSF46785">
    <property type="entry name" value="Winged helix' DNA-binding domain"/>
    <property type="match status" value="1"/>
</dbReference>
<sequence length="178" mass="21006">MSTRLAILGLLKERPLYGYELKSIIEQFMGDWTSIAFGSIYFALRKLTEEGLVRELAVEQEKGRPSRRVYELTDDGKDEFRSLLRDAWTREDRVYYPFDIALFFLKELSREEQLKFIRKRLEDTRRTLDYLGGHEKEMRSDPRVPPVAGAIFSHTRHHVRAELAWLEEVLAGIELDRL</sequence>
<dbReference type="InterPro" id="IPR036388">
    <property type="entry name" value="WH-like_DNA-bd_sf"/>
</dbReference>